<proteinExistence type="predicted"/>
<evidence type="ECO:0000313" key="2">
    <source>
        <dbReference type="Proteomes" id="UP000318288"/>
    </source>
</evidence>
<sequence length="89" mass="10100">MDYDVSLTTCTRRKWCPTITRFAHDLATDAVRLRLRLTERAYRFTCSVRIRTGTRGMDTTQARIASNHLPLDVDLAIGNKMRTSTPPSG</sequence>
<dbReference type="EMBL" id="SJPW01000008">
    <property type="protein sequence ID" value="TWU46138.1"/>
    <property type="molecule type" value="Genomic_DNA"/>
</dbReference>
<comment type="caution">
    <text evidence="1">The sequence shown here is derived from an EMBL/GenBank/DDBJ whole genome shotgun (WGS) entry which is preliminary data.</text>
</comment>
<keyword evidence="2" id="KW-1185">Reference proteome</keyword>
<dbReference type="Proteomes" id="UP000318288">
    <property type="component" value="Unassembled WGS sequence"/>
</dbReference>
<name>A0A5C6EB78_9BACT</name>
<accession>A0A5C6EB78</accession>
<organism evidence="1 2">
    <name type="scientific">Rubripirellula tenax</name>
    <dbReference type="NCBI Taxonomy" id="2528015"/>
    <lineage>
        <taxon>Bacteria</taxon>
        <taxon>Pseudomonadati</taxon>
        <taxon>Planctomycetota</taxon>
        <taxon>Planctomycetia</taxon>
        <taxon>Pirellulales</taxon>
        <taxon>Pirellulaceae</taxon>
        <taxon>Rubripirellula</taxon>
    </lineage>
</organism>
<evidence type="ECO:0000313" key="1">
    <source>
        <dbReference type="EMBL" id="TWU46138.1"/>
    </source>
</evidence>
<protein>
    <submittedName>
        <fullName evidence="1">Uncharacterized protein</fullName>
    </submittedName>
</protein>
<gene>
    <name evidence="1" type="ORF">Poly51_55330</name>
</gene>
<dbReference type="AlphaFoldDB" id="A0A5C6EB78"/>
<reference evidence="1 2" key="1">
    <citation type="submission" date="2019-02" db="EMBL/GenBank/DDBJ databases">
        <title>Deep-cultivation of Planctomycetes and their phenomic and genomic characterization uncovers novel biology.</title>
        <authorList>
            <person name="Wiegand S."/>
            <person name="Jogler M."/>
            <person name="Boedeker C."/>
            <person name="Pinto D."/>
            <person name="Vollmers J."/>
            <person name="Rivas-Marin E."/>
            <person name="Kohn T."/>
            <person name="Peeters S.H."/>
            <person name="Heuer A."/>
            <person name="Rast P."/>
            <person name="Oberbeckmann S."/>
            <person name="Bunk B."/>
            <person name="Jeske O."/>
            <person name="Meyerdierks A."/>
            <person name="Storesund J.E."/>
            <person name="Kallscheuer N."/>
            <person name="Luecker S."/>
            <person name="Lage O.M."/>
            <person name="Pohl T."/>
            <person name="Merkel B.J."/>
            <person name="Hornburger P."/>
            <person name="Mueller R.-W."/>
            <person name="Bruemmer F."/>
            <person name="Labrenz M."/>
            <person name="Spormann A.M."/>
            <person name="Op Den Camp H."/>
            <person name="Overmann J."/>
            <person name="Amann R."/>
            <person name="Jetten M.S.M."/>
            <person name="Mascher T."/>
            <person name="Medema M.H."/>
            <person name="Devos D.P."/>
            <person name="Kaster A.-K."/>
            <person name="Ovreas L."/>
            <person name="Rohde M."/>
            <person name="Galperin M.Y."/>
            <person name="Jogler C."/>
        </authorList>
    </citation>
    <scope>NUCLEOTIDE SEQUENCE [LARGE SCALE GENOMIC DNA]</scope>
    <source>
        <strain evidence="1 2">Poly51</strain>
    </source>
</reference>